<feature type="region of interest" description="Disordered" evidence="1">
    <location>
        <begin position="91"/>
        <end position="116"/>
    </location>
</feature>
<dbReference type="Proteomes" id="UP000281406">
    <property type="component" value="Unassembled WGS sequence"/>
</dbReference>
<comment type="caution">
    <text evidence="2">The sequence shown here is derived from an EMBL/GenBank/DDBJ whole genome shotgun (WGS) entry which is preliminary data.</text>
</comment>
<organism evidence="2 3">
    <name type="scientific">Anabarilius grahami</name>
    <name type="common">Kanglang fish</name>
    <name type="synonym">Barilius grahami</name>
    <dbReference type="NCBI Taxonomy" id="495550"/>
    <lineage>
        <taxon>Eukaryota</taxon>
        <taxon>Metazoa</taxon>
        <taxon>Chordata</taxon>
        <taxon>Craniata</taxon>
        <taxon>Vertebrata</taxon>
        <taxon>Euteleostomi</taxon>
        <taxon>Actinopterygii</taxon>
        <taxon>Neopterygii</taxon>
        <taxon>Teleostei</taxon>
        <taxon>Ostariophysi</taxon>
        <taxon>Cypriniformes</taxon>
        <taxon>Xenocyprididae</taxon>
        <taxon>Xenocypridinae</taxon>
        <taxon>Xenocypridinae incertae sedis</taxon>
        <taxon>Anabarilius</taxon>
    </lineage>
</organism>
<proteinExistence type="predicted"/>
<evidence type="ECO:0000256" key="1">
    <source>
        <dbReference type="SAM" id="MobiDB-lite"/>
    </source>
</evidence>
<gene>
    <name evidence="2" type="ORF">DPX16_8661</name>
</gene>
<name>A0A3N0Y9G0_ANAGA</name>
<keyword evidence="3" id="KW-1185">Reference proteome</keyword>
<protein>
    <submittedName>
        <fullName evidence="2">Uncharacterized protein</fullName>
    </submittedName>
</protein>
<feature type="compositionally biased region" description="Polar residues" evidence="1">
    <location>
        <begin position="106"/>
        <end position="116"/>
    </location>
</feature>
<dbReference type="AlphaFoldDB" id="A0A3N0Y9G0"/>
<evidence type="ECO:0000313" key="2">
    <source>
        <dbReference type="EMBL" id="ROL42744.1"/>
    </source>
</evidence>
<evidence type="ECO:0000313" key="3">
    <source>
        <dbReference type="Proteomes" id="UP000281406"/>
    </source>
</evidence>
<feature type="compositionally biased region" description="Basic and acidic residues" evidence="1">
    <location>
        <begin position="1"/>
        <end position="14"/>
    </location>
</feature>
<feature type="region of interest" description="Disordered" evidence="1">
    <location>
        <begin position="1"/>
        <end position="24"/>
    </location>
</feature>
<sequence>MAGAPREEPVHPDRSSSGSGGTEDCWARGGLSLIELANTLILRSPMGLAKRPTPATSGQRSAFRVLCEKALTVCVHCRGAERAFSIHSYGRRPSRSRSAVWDWQRTGESVESSQEP</sequence>
<dbReference type="EMBL" id="RJVU01049346">
    <property type="protein sequence ID" value="ROL42744.1"/>
    <property type="molecule type" value="Genomic_DNA"/>
</dbReference>
<accession>A0A3N0Y9G0</accession>
<reference evidence="2 3" key="1">
    <citation type="submission" date="2018-10" db="EMBL/GenBank/DDBJ databases">
        <title>Genome assembly for a Yunnan-Guizhou Plateau 3E fish, Anabarilius grahami (Regan), and its evolutionary and genetic applications.</title>
        <authorList>
            <person name="Jiang W."/>
        </authorList>
    </citation>
    <scope>NUCLEOTIDE SEQUENCE [LARGE SCALE GENOMIC DNA]</scope>
    <source>
        <strain evidence="2">AG-KIZ</strain>
        <tissue evidence="2">Muscle</tissue>
    </source>
</reference>